<dbReference type="EMBL" id="WTPW01000028">
    <property type="protein sequence ID" value="KAF0557548.1"/>
    <property type="molecule type" value="Genomic_DNA"/>
</dbReference>
<comment type="caution">
    <text evidence="1">The sequence shown here is derived from an EMBL/GenBank/DDBJ whole genome shotgun (WGS) entry which is preliminary data.</text>
</comment>
<dbReference type="Proteomes" id="UP000439903">
    <property type="component" value="Unassembled WGS sequence"/>
</dbReference>
<protein>
    <recommendedName>
        <fullName evidence="3">F-box domain-containing protein</fullName>
    </recommendedName>
</protein>
<dbReference type="OrthoDB" id="2370376at2759"/>
<accession>A0A8H4EV38</accession>
<dbReference type="CDD" id="cd09917">
    <property type="entry name" value="F-box_SF"/>
    <property type="match status" value="1"/>
</dbReference>
<keyword evidence="2" id="KW-1185">Reference proteome</keyword>
<evidence type="ECO:0000313" key="1">
    <source>
        <dbReference type="EMBL" id="KAF0557548.1"/>
    </source>
</evidence>
<dbReference type="AlphaFoldDB" id="A0A8H4EV38"/>
<gene>
    <name evidence="1" type="ORF">F8M41_013313</name>
</gene>
<evidence type="ECO:0000313" key="2">
    <source>
        <dbReference type="Proteomes" id="UP000439903"/>
    </source>
</evidence>
<name>A0A8H4EV38_GIGMA</name>
<evidence type="ECO:0008006" key="3">
    <source>
        <dbReference type="Google" id="ProtNLM"/>
    </source>
</evidence>
<dbReference type="SUPFAM" id="SSF81383">
    <property type="entry name" value="F-box domain"/>
    <property type="match status" value="1"/>
</dbReference>
<reference evidence="1 2" key="1">
    <citation type="journal article" date="2019" name="Environ. Microbiol.">
        <title>At the nexus of three kingdoms: the genome of the mycorrhizal fungus Gigaspora margarita provides insights into plant, endobacterial and fungal interactions.</title>
        <authorList>
            <person name="Venice F."/>
            <person name="Ghignone S."/>
            <person name="Salvioli di Fossalunga A."/>
            <person name="Amselem J."/>
            <person name="Novero M."/>
            <person name="Xianan X."/>
            <person name="Sedzielewska Toro K."/>
            <person name="Morin E."/>
            <person name="Lipzen A."/>
            <person name="Grigoriev I.V."/>
            <person name="Henrissat B."/>
            <person name="Martin F.M."/>
            <person name="Bonfante P."/>
        </authorList>
    </citation>
    <scope>NUCLEOTIDE SEQUENCE [LARGE SCALE GENOMIC DNA]</scope>
    <source>
        <strain evidence="1 2">BEG34</strain>
    </source>
</reference>
<proteinExistence type="predicted"/>
<organism evidence="1 2">
    <name type="scientific">Gigaspora margarita</name>
    <dbReference type="NCBI Taxonomy" id="4874"/>
    <lineage>
        <taxon>Eukaryota</taxon>
        <taxon>Fungi</taxon>
        <taxon>Fungi incertae sedis</taxon>
        <taxon>Mucoromycota</taxon>
        <taxon>Glomeromycotina</taxon>
        <taxon>Glomeromycetes</taxon>
        <taxon>Diversisporales</taxon>
        <taxon>Gigasporaceae</taxon>
        <taxon>Gigaspora</taxon>
    </lineage>
</organism>
<sequence length="213" mass="25153">MATDTIKPYLVTDVLIKIFKILNTRNLLSALLVNREWSQVAVPMYWRASFSYKKKRSILALKIYNLFIDQKNNPNYSSQTTIQNLPTLYDYPLFLKELNYTNLLELDKEIKNINAIFKMLTSRGALLLVSPKSYLDINLYDNCIVRVEELLNYLNELFFAQKRLPNIRLVFPNGPGKMLINILKSQLESFKHLEFAKWNFNDCDWKWLKNVQT</sequence>
<dbReference type="InterPro" id="IPR036047">
    <property type="entry name" value="F-box-like_dom_sf"/>
</dbReference>